<proteinExistence type="predicted"/>
<dbReference type="OrthoDB" id="5782729at2759"/>
<evidence type="ECO:0000313" key="2">
    <source>
        <dbReference type="Proteomes" id="UP000268014"/>
    </source>
</evidence>
<accession>A0A0N4X8F6</accession>
<reference evidence="3" key="1">
    <citation type="submission" date="2017-02" db="UniProtKB">
        <authorList>
            <consortium name="WormBaseParasite"/>
        </authorList>
    </citation>
    <scope>IDENTIFICATION</scope>
</reference>
<sequence length="254" mass="29012">MNTDFTKINGVKVFTNVGLWPYRDGEVRLWGGTIRLDATEAETDHLYKVRCSCYKSHMALFRCTHGSGRVRMGDIKYLWLKVPEPAITTAILRLFIDNQSVYLNLYKLDGAEELYFGTGDPDKLAAIGRTPSRPKWECSDTNERAFEVISNLIKPLLENVPSRLGDYLSETTPKSTVWQRMEALVYPVVLELLEDLGEFAKRESRRSRWPVQDESLTKPLSGCIATDVTELILIRLSEKLRQEYGTCNSTPILR</sequence>
<dbReference type="AlphaFoldDB" id="A0A0N4X8F6"/>
<keyword evidence="2" id="KW-1185">Reference proteome</keyword>
<name>A0A0N4X8F6_HAEPC</name>
<organism evidence="3">
    <name type="scientific">Haemonchus placei</name>
    <name type="common">Barber's pole worm</name>
    <dbReference type="NCBI Taxonomy" id="6290"/>
    <lineage>
        <taxon>Eukaryota</taxon>
        <taxon>Metazoa</taxon>
        <taxon>Ecdysozoa</taxon>
        <taxon>Nematoda</taxon>
        <taxon>Chromadorea</taxon>
        <taxon>Rhabditida</taxon>
        <taxon>Rhabditina</taxon>
        <taxon>Rhabditomorpha</taxon>
        <taxon>Strongyloidea</taxon>
        <taxon>Trichostrongylidae</taxon>
        <taxon>Haemonchus</taxon>
    </lineage>
</organism>
<dbReference type="WBParaSite" id="HPLM_0002064801-mRNA-1">
    <property type="protein sequence ID" value="HPLM_0002064801-mRNA-1"/>
    <property type="gene ID" value="HPLM_0002064801"/>
</dbReference>
<evidence type="ECO:0000313" key="3">
    <source>
        <dbReference type="WBParaSite" id="HPLM_0002064801-mRNA-1"/>
    </source>
</evidence>
<dbReference type="OMA" id="TNVGLWP"/>
<protein>
    <submittedName>
        <fullName evidence="3">SWIM-type domain-containing protein</fullName>
    </submittedName>
</protein>
<reference evidence="1 2" key="2">
    <citation type="submission" date="2018-11" db="EMBL/GenBank/DDBJ databases">
        <authorList>
            <consortium name="Pathogen Informatics"/>
        </authorList>
    </citation>
    <scope>NUCLEOTIDE SEQUENCE [LARGE SCALE GENOMIC DNA]</scope>
    <source>
        <strain evidence="1 2">MHpl1</strain>
    </source>
</reference>
<dbReference type="EMBL" id="UZAF01022428">
    <property type="protein sequence ID" value="VDO85113.1"/>
    <property type="molecule type" value="Genomic_DNA"/>
</dbReference>
<evidence type="ECO:0000313" key="1">
    <source>
        <dbReference type="EMBL" id="VDO85113.1"/>
    </source>
</evidence>
<gene>
    <name evidence="1" type="ORF">HPLM_LOCUS20640</name>
</gene>
<dbReference type="Proteomes" id="UP000268014">
    <property type="component" value="Unassembled WGS sequence"/>
</dbReference>